<evidence type="ECO:0000256" key="1">
    <source>
        <dbReference type="SAM" id="MobiDB-lite"/>
    </source>
</evidence>
<protein>
    <submittedName>
        <fullName evidence="2">Uncharacterized protein</fullName>
    </submittedName>
</protein>
<gene>
    <name evidence="2" type="ORF">MILUP08_43132</name>
</gene>
<keyword evidence="3" id="KW-1185">Reference proteome</keyword>
<dbReference type="STRING" id="1150864.MILUP08_43132"/>
<comment type="caution">
    <text evidence="2">The sequence shown here is derived from an EMBL/GenBank/DDBJ whole genome shotgun (WGS) entry which is preliminary data.</text>
</comment>
<feature type="region of interest" description="Disordered" evidence="1">
    <location>
        <begin position="64"/>
        <end position="112"/>
    </location>
</feature>
<sequence length="112" mass="12387">MRCSPPPSGGHVTATKVSHFHLIEVPTHLVLGTPVLVTELATRTTSHAVSGRKVREDAYEGLNSTLLGGARRGPRHAPAAGRRTGRHRRVTGHHTGRRNRRAHRDYLQPEVW</sequence>
<organism evidence="2 3">
    <name type="scientific">Micromonospora lupini str. Lupac 08</name>
    <dbReference type="NCBI Taxonomy" id="1150864"/>
    <lineage>
        <taxon>Bacteria</taxon>
        <taxon>Bacillati</taxon>
        <taxon>Actinomycetota</taxon>
        <taxon>Actinomycetes</taxon>
        <taxon>Micromonosporales</taxon>
        <taxon>Micromonosporaceae</taxon>
        <taxon>Micromonospora</taxon>
    </lineage>
</organism>
<reference evidence="3" key="1">
    <citation type="journal article" date="2012" name="J. Bacteriol.">
        <title>Genome Sequence of Micromonospora lupini Lupac 08, Isolated from Root Nodules of Lupinus angustifolius.</title>
        <authorList>
            <person name="Alonso-Vega P."/>
            <person name="Normand P."/>
            <person name="Bacigalupe R."/>
            <person name="Pujic P."/>
            <person name="Lajus A."/>
            <person name="Vallenet D."/>
            <person name="Carro L."/>
            <person name="Coll P."/>
            <person name="Trujillo M.E."/>
        </authorList>
    </citation>
    <scope>NUCLEOTIDE SEQUENCE [LARGE SCALE GENOMIC DNA]</scope>
    <source>
        <strain evidence="3">Lupac 08</strain>
    </source>
</reference>
<evidence type="ECO:0000313" key="3">
    <source>
        <dbReference type="Proteomes" id="UP000003448"/>
    </source>
</evidence>
<evidence type="ECO:0000313" key="2">
    <source>
        <dbReference type="EMBL" id="CCH18227.1"/>
    </source>
</evidence>
<accession>I0L330</accession>
<proteinExistence type="predicted"/>
<dbReference type="Proteomes" id="UP000003448">
    <property type="component" value="Unassembled WGS sequence"/>
</dbReference>
<feature type="compositionally biased region" description="Basic residues" evidence="1">
    <location>
        <begin position="83"/>
        <end position="103"/>
    </location>
</feature>
<dbReference type="EMBL" id="CAIE01000025">
    <property type="protein sequence ID" value="CCH18227.1"/>
    <property type="molecule type" value="Genomic_DNA"/>
</dbReference>
<dbReference type="AlphaFoldDB" id="I0L330"/>
<name>I0L330_9ACTN</name>